<dbReference type="STRING" id="29422.Lbru_1722"/>
<organism evidence="1 2">
    <name type="scientific">Legionella brunensis</name>
    <dbReference type="NCBI Taxonomy" id="29422"/>
    <lineage>
        <taxon>Bacteria</taxon>
        <taxon>Pseudomonadati</taxon>
        <taxon>Pseudomonadota</taxon>
        <taxon>Gammaproteobacteria</taxon>
        <taxon>Legionellales</taxon>
        <taxon>Legionellaceae</taxon>
        <taxon>Legionella</taxon>
    </lineage>
</organism>
<sequence length="236" mass="26585">MLTVMNALLSMRSCILLISFFCLPLLANAKQISGLRDSRYCEILLSKSRLSFAVYNTIGLNDCPASIWDKITVDSVKNETKASVVKLNGPRYWVIDGMTNSQLVNPEQKVICGLAMREAGVLQLSVSDLLTSSKPYKQHTVNRQTTWVYQSGKPVYELIDPQGQVFVMQSYSIEKKPQTEASLSNLNTQLKLPQGWQFRSGVLQKNQELKAINNKATVIQDDFLNTYQLATHDFLK</sequence>
<proteinExistence type="predicted"/>
<dbReference type="RefSeq" id="WP_238583858.1">
    <property type="nucleotide sequence ID" value="NZ_CAAAHU010000031.1"/>
</dbReference>
<name>A0A0W0SHS4_9GAMM</name>
<dbReference type="EMBL" id="LNXV01000019">
    <property type="protein sequence ID" value="KTC82984.1"/>
    <property type="molecule type" value="Genomic_DNA"/>
</dbReference>
<dbReference type="AlphaFoldDB" id="A0A0W0SHS4"/>
<reference evidence="1 2" key="1">
    <citation type="submission" date="2015-11" db="EMBL/GenBank/DDBJ databases">
        <title>Genomic analysis of 38 Legionella species identifies large and diverse effector repertoires.</title>
        <authorList>
            <person name="Burstein D."/>
            <person name="Amaro F."/>
            <person name="Zusman T."/>
            <person name="Lifshitz Z."/>
            <person name="Cohen O."/>
            <person name="Gilbert J.A."/>
            <person name="Pupko T."/>
            <person name="Shuman H.A."/>
            <person name="Segal G."/>
        </authorList>
    </citation>
    <scope>NUCLEOTIDE SEQUENCE [LARGE SCALE GENOMIC DNA]</scope>
    <source>
        <strain evidence="1 2">ATCC 43878</strain>
    </source>
</reference>
<dbReference type="Proteomes" id="UP000054742">
    <property type="component" value="Unassembled WGS sequence"/>
</dbReference>
<protein>
    <submittedName>
        <fullName evidence="1">Uncharacterized protein</fullName>
    </submittedName>
</protein>
<comment type="caution">
    <text evidence="1">The sequence shown here is derived from an EMBL/GenBank/DDBJ whole genome shotgun (WGS) entry which is preliminary data.</text>
</comment>
<dbReference type="PATRIC" id="fig|29422.6.peg.1828"/>
<keyword evidence="2" id="KW-1185">Reference proteome</keyword>
<gene>
    <name evidence="1" type="ORF">Lbru_1722</name>
</gene>
<dbReference type="InterPro" id="IPR016792">
    <property type="entry name" value="UCP021573"/>
</dbReference>
<accession>A0A0W0SHS4</accession>
<dbReference type="PIRSF" id="PIRSF021573">
    <property type="entry name" value="UCP021573"/>
    <property type="match status" value="1"/>
</dbReference>
<evidence type="ECO:0000313" key="2">
    <source>
        <dbReference type="Proteomes" id="UP000054742"/>
    </source>
</evidence>
<evidence type="ECO:0000313" key="1">
    <source>
        <dbReference type="EMBL" id="KTC82984.1"/>
    </source>
</evidence>